<keyword evidence="5" id="KW-1185">Reference proteome</keyword>
<dbReference type="InterPro" id="IPR051532">
    <property type="entry name" value="Ester_Hydrolysis_Enzymes"/>
</dbReference>
<evidence type="ECO:0000256" key="2">
    <source>
        <dbReference type="ARBA" id="ARBA00023326"/>
    </source>
</evidence>
<evidence type="ECO:0000256" key="1">
    <source>
        <dbReference type="ARBA" id="ARBA00023295"/>
    </source>
</evidence>
<dbReference type="InterPro" id="IPR013783">
    <property type="entry name" value="Ig-like_fold"/>
</dbReference>
<dbReference type="CDD" id="cd00063">
    <property type="entry name" value="FN3"/>
    <property type="match status" value="1"/>
</dbReference>
<dbReference type="SMART" id="SM00060">
    <property type="entry name" value="FN3"/>
    <property type="match status" value="2"/>
</dbReference>
<organism evidence="4 5">
    <name type="scientific">Actinoplanes italicus</name>
    <dbReference type="NCBI Taxonomy" id="113567"/>
    <lineage>
        <taxon>Bacteria</taxon>
        <taxon>Bacillati</taxon>
        <taxon>Actinomycetota</taxon>
        <taxon>Actinomycetes</taxon>
        <taxon>Micromonosporales</taxon>
        <taxon>Micromonosporaceae</taxon>
        <taxon>Actinoplanes</taxon>
    </lineage>
</organism>
<dbReference type="PANTHER" id="PTHR30383:SF19">
    <property type="entry name" value="FIBRONECTIN TYPE-III DOMAIN-CONTAINING PROTEIN"/>
    <property type="match status" value="1"/>
</dbReference>
<dbReference type="InterPro" id="IPR036116">
    <property type="entry name" value="FN3_sf"/>
</dbReference>
<dbReference type="SUPFAM" id="SSF52266">
    <property type="entry name" value="SGNH hydrolase"/>
    <property type="match status" value="1"/>
</dbReference>
<dbReference type="Gene3D" id="3.40.50.1110">
    <property type="entry name" value="SGNH hydrolase"/>
    <property type="match status" value="1"/>
</dbReference>
<dbReference type="OrthoDB" id="5168887at2"/>
<dbReference type="Pfam" id="PF03372">
    <property type="entry name" value="Exo_endo_phos"/>
    <property type="match status" value="1"/>
</dbReference>
<dbReference type="GO" id="GO:0004622">
    <property type="term" value="F:phosphatidylcholine lysophospholipase activity"/>
    <property type="evidence" value="ECO:0007669"/>
    <property type="project" value="TreeGrafter"/>
</dbReference>
<dbReference type="InterPro" id="IPR003961">
    <property type="entry name" value="FN3_dom"/>
</dbReference>
<dbReference type="InterPro" id="IPR036514">
    <property type="entry name" value="SGNH_hydro_sf"/>
</dbReference>
<dbReference type="Pfam" id="PF00657">
    <property type="entry name" value="Lipase_GDSL"/>
    <property type="match status" value="1"/>
</dbReference>
<comment type="caution">
    <text evidence="4">The sequence shown here is derived from an EMBL/GenBank/DDBJ whole genome shotgun (WGS) entry which is preliminary data.</text>
</comment>
<dbReference type="SUPFAM" id="SSF49265">
    <property type="entry name" value="Fibronectin type III"/>
    <property type="match status" value="1"/>
</dbReference>
<dbReference type="GO" id="GO:0000272">
    <property type="term" value="P:polysaccharide catabolic process"/>
    <property type="evidence" value="ECO:0007669"/>
    <property type="project" value="UniProtKB-KW"/>
</dbReference>
<reference evidence="4 5" key="1">
    <citation type="submission" date="2018-03" db="EMBL/GenBank/DDBJ databases">
        <title>Genomic Encyclopedia of Archaeal and Bacterial Type Strains, Phase II (KMG-II): from individual species to whole genera.</title>
        <authorList>
            <person name="Goeker M."/>
        </authorList>
    </citation>
    <scope>NUCLEOTIDE SEQUENCE [LARGE SCALE GENOMIC DNA]</scope>
    <source>
        <strain evidence="4 5">DSM 43146</strain>
    </source>
</reference>
<keyword evidence="1" id="KW-0326">Glycosidase</keyword>
<dbReference type="SUPFAM" id="SSF56219">
    <property type="entry name" value="DNase I-like"/>
    <property type="match status" value="1"/>
</dbReference>
<keyword evidence="2" id="KW-0624">Polysaccharide degradation</keyword>
<dbReference type="Pfam" id="PF00041">
    <property type="entry name" value="fn3"/>
    <property type="match status" value="1"/>
</dbReference>
<evidence type="ECO:0000259" key="3">
    <source>
        <dbReference type="PROSITE" id="PS50853"/>
    </source>
</evidence>
<dbReference type="PANTHER" id="PTHR30383">
    <property type="entry name" value="THIOESTERASE 1/PROTEASE 1/LYSOPHOSPHOLIPASE L1"/>
    <property type="match status" value="1"/>
</dbReference>
<gene>
    <name evidence="4" type="ORF">CLV67_110203</name>
</gene>
<protein>
    <submittedName>
        <fullName evidence="4">Fibronectin type III domain protein</fullName>
    </submittedName>
</protein>
<keyword evidence="1" id="KW-0378">Hydrolase</keyword>
<accession>A0A2T0K8S7</accession>
<dbReference type="InterPro" id="IPR001087">
    <property type="entry name" value="GDSL"/>
</dbReference>
<dbReference type="PROSITE" id="PS50853">
    <property type="entry name" value="FN3"/>
    <property type="match status" value="1"/>
</dbReference>
<dbReference type="Proteomes" id="UP000239415">
    <property type="component" value="Unassembled WGS sequence"/>
</dbReference>
<dbReference type="GO" id="GO:0016798">
    <property type="term" value="F:hydrolase activity, acting on glycosyl bonds"/>
    <property type="evidence" value="ECO:0007669"/>
    <property type="project" value="UniProtKB-KW"/>
</dbReference>
<sequence>MIVDTAECGGSSVVSCRPSPAPWGEAVKLRSLVVGILLSVAGGLVGTPAANAALPAATVASPPAASPAGQQPTVQAAGTLTLTAGHFNMAGGHPTHGVKGNEVADALAQDINRRVPQLGFLTINEGCLDWLERIEAQLPATYTVRFDPIRGGNGQVANCKHESPFGNAIIYNTGVLVDPQPVAHDLRALEGAEKREMLCLRSVARMLVACTAHLVASGENVEQRRREAAEVKRVLAADYSGYTVLLGGDLNDDPLSQATSNLYHSGYGGIPGQEAHGSFKEAFSPCGNEIKVRYLGPGGEENWCRGGVATHGFNKFDYLFVPPAAVVQSATVVSSPHSDHKQMWAELTIPSSIGPAVDSIMVVGDSISQGLEGDYTWRYRLAQHLKAAGRDVSFVGPYRGTTRLPRSQPANYPEQSAPPYFNGVYRDGLTFDSDHFAQWGRQAHQTKDDIAARVGQYQPTYLLVELGFNDLGWGVSNPDGLIADIRSLVTNARASKSNIRILVANVPQRTPLDVQPDLNTKISTYNAKLGPALQALNTSVSPVRLVDFATGYDPYADAYDGLHPNPQGEHKIAKAFANVLSSQFQVGPAYSTPSGSIPPLVPAAPSWMRATNTTAGIAMEWQHSFGAGGYWLYQRNATIGEEFQRLPLQIPADSWSAKWVVPGHRYEFYVVATRGDGQAAGPSPIGAVTVVNQQTAAGPPNILATPGAGYIDVRWDAATGPYSETVNRYLVYYLDNSVPGAIVSTASTTGRSVRLSGLVSGHSYTVAVCSVNAAGEGLPAGGQTVTVG</sequence>
<dbReference type="AlphaFoldDB" id="A0A2T0K8S7"/>
<dbReference type="EMBL" id="PVMZ01000010">
    <property type="protein sequence ID" value="PRX19451.1"/>
    <property type="molecule type" value="Genomic_DNA"/>
</dbReference>
<dbReference type="CDD" id="cd01833">
    <property type="entry name" value="XynB_like"/>
    <property type="match status" value="1"/>
</dbReference>
<feature type="domain" description="Fibronectin type-III" evidence="3">
    <location>
        <begin position="696"/>
        <end position="788"/>
    </location>
</feature>
<dbReference type="InterPro" id="IPR036691">
    <property type="entry name" value="Endo/exonu/phosph_ase_sf"/>
</dbReference>
<name>A0A2T0K8S7_9ACTN</name>
<evidence type="ECO:0000313" key="5">
    <source>
        <dbReference type="Proteomes" id="UP000239415"/>
    </source>
</evidence>
<proteinExistence type="predicted"/>
<dbReference type="Gene3D" id="3.60.10.10">
    <property type="entry name" value="Endonuclease/exonuclease/phosphatase"/>
    <property type="match status" value="1"/>
</dbReference>
<dbReference type="InterPro" id="IPR005135">
    <property type="entry name" value="Endo/exonuclease/phosphatase"/>
</dbReference>
<evidence type="ECO:0000313" key="4">
    <source>
        <dbReference type="EMBL" id="PRX19451.1"/>
    </source>
</evidence>
<keyword evidence="2" id="KW-0119">Carbohydrate metabolism</keyword>
<dbReference type="Gene3D" id="2.60.40.10">
    <property type="entry name" value="Immunoglobulins"/>
    <property type="match status" value="2"/>
</dbReference>